<dbReference type="AlphaFoldDB" id="A0A0D3J3X4"/>
<dbReference type="PANTHER" id="PTHR42913">
    <property type="entry name" value="APOPTOSIS-INDUCING FACTOR 1"/>
    <property type="match status" value="1"/>
</dbReference>
<dbReference type="KEGG" id="ehx:EMIHUDRAFT_461368"/>
<keyword evidence="7" id="KW-1185">Reference proteome</keyword>
<dbReference type="EnsemblProtists" id="EOD18209">
    <property type="protein sequence ID" value="EOD18209"/>
    <property type="gene ID" value="EMIHUDRAFT_461368"/>
</dbReference>
<dbReference type="PRINTS" id="PR00368">
    <property type="entry name" value="FADPNR"/>
</dbReference>
<dbReference type="InterPro" id="IPR023753">
    <property type="entry name" value="FAD/NAD-binding_dom"/>
</dbReference>
<evidence type="ECO:0000256" key="1">
    <source>
        <dbReference type="ARBA" id="ARBA00001974"/>
    </source>
</evidence>
<dbReference type="RefSeq" id="XP_005770638.1">
    <property type="nucleotide sequence ID" value="XM_005770581.1"/>
</dbReference>
<dbReference type="GeneID" id="19046210"/>
<evidence type="ECO:0000313" key="7">
    <source>
        <dbReference type="Proteomes" id="UP000013827"/>
    </source>
</evidence>
<comment type="cofactor">
    <cofactor evidence="1">
        <name>FAD</name>
        <dbReference type="ChEBI" id="CHEBI:57692"/>
    </cofactor>
</comment>
<keyword evidence="4" id="KW-0560">Oxidoreductase</keyword>
<sequence length="381" mass="38673">MWAHGMMHFGLGILPAALKPALRVGPAAARAGGVMRASVESLGRPDVVVVGGGFGGLYTALRLANLGWEEAEPPRVTLVDRSDRFVFLPMLYEVTTGQASCWEVAPRFEELLAGSGVEFVQGEAISLDAEAQLLSVRRPEEATAGEGGAANSSGTTAGGPLALPYDAAVLAPGAVPSFGGVKGAAEHALPFYSLDDALALRETLLPLSRAPAGAKISVAVIGGSFVGAGAGSQRVCCWQQPRTERYLSVDGLPHVHCLGDAACSADSKGPAPPSTAQAAMQQADYAAWNTRAALLGSPPLPFRYTNLGEMLSLGGEDGAVSALAGLVQLRGPLASLSRKAVYAARMPTPAQAARVGASWALDAALGAAALVARGAGGAAGK</sequence>
<evidence type="ECO:0000256" key="4">
    <source>
        <dbReference type="ARBA" id="ARBA00023002"/>
    </source>
</evidence>
<dbReference type="PRINTS" id="PR00411">
    <property type="entry name" value="PNDRDTASEI"/>
</dbReference>
<dbReference type="Gene3D" id="3.50.50.100">
    <property type="match status" value="2"/>
</dbReference>
<evidence type="ECO:0000313" key="6">
    <source>
        <dbReference type="EnsemblProtists" id="EOD18209"/>
    </source>
</evidence>
<evidence type="ECO:0000256" key="3">
    <source>
        <dbReference type="ARBA" id="ARBA00022827"/>
    </source>
</evidence>
<dbReference type="HOGENOM" id="CLU_021377_7_1_1"/>
<dbReference type="PANTHER" id="PTHR42913:SF4">
    <property type="entry name" value="ALTERNATIVE NAD(P)H-UBIQUINONE OXIDOREDUCTASE C1, CHLOROPLASTIC_MITOCHONDRIAL"/>
    <property type="match status" value="1"/>
</dbReference>
<dbReference type="InterPro" id="IPR036188">
    <property type="entry name" value="FAD/NAD-bd_sf"/>
</dbReference>
<protein>
    <recommendedName>
        <fullName evidence="5">FAD/NAD(P)-binding domain-containing protein</fullName>
    </recommendedName>
</protein>
<keyword evidence="2" id="KW-0285">Flavoprotein</keyword>
<dbReference type="SUPFAM" id="SSF51905">
    <property type="entry name" value="FAD/NAD(P)-binding domain"/>
    <property type="match status" value="1"/>
</dbReference>
<evidence type="ECO:0000259" key="5">
    <source>
        <dbReference type="Pfam" id="PF07992"/>
    </source>
</evidence>
<reference evidence="7" key="1">
    <citation type="journal article" date="2013" name="Nature">
        <title>Pan genome of the phytoplankton Emiliania underpins its global distribution.</title>
        <authorList>
            <person name="Read B.A."/>
            <person name="Kegel J."/>
            <person name="Klute M.J."/>
            <person name="Kuo A."/>
            <person name="Lefebvre S.C."/>
            <person name="Maumus F."/>
            <person name="Mayer C."/>
            <person name="Miller J."/>
            <person name="Monier A."/>
            <person name="Salamov A."/>
            <person name="Young J."/>
            <person name="Aguilar M."/>
            <person name="Claverie J.M."/>
            <person name="Frickenhaus S."/>
            <person name="Gonzalez K."/>
            <person name="Herman E.K."/>
            <person name="Lin Y.C."/>
            <person name="Napier J."/>
            <person name="Ogata H."/>
            <person name="Sarno A.F."/>
            <person name="Shmutz J."/>
            <person name="Schroeder D."/>
            <person name="de Vargas C."/>
            <person name="Verret F."/>
            <person name="von Dassow P."/>
            <person name="Valentin K."/>
            <person name="Van de Peer Y."/>
            <person name="Wheeler G."/>
            <person name="Dacks J.B."/>
            <person name="Delwiche C.F."/>
            <person name="Dyhrman S.T."/>
            <person name="Glockner G."/>
            <person name="John U."/>
            <person name="Richards T."/>
            <person name="Worden A.Z."/>
            <person name="Zhang X."/>
            <person name="Grigoriev I.V."/>
            <person name="Allen A.E."/>
            <person name="Bidle K."/>
            <person name="Borodovsky M."/>
            <person name="Bowler C."/>
            <person name="Brownlee C."/>
            <person name="Cock J.M."/>
            <person name="Elias M."/>
            <person name="Gladyshev V.N."/>
            <person name="Groth M."/>
            <person name="Guda C."/>
            <person name="Hadaegh A."/>
            <person name="Iglesias-Rodriguez M.D."/>
            <person name="Jenkins J."/>
            <person name="Jones B.M."/>
            <person name="Lawson T."/>
            <person name="Leese F."/>
            <person name="Lindquist E."/>
            <person name="Lobanov A."/>
            <person name="Lomsadze A."/>
            <person name="Malik S.B."/>
            <person name="Marsh M.E."/>
            <person name="Mackinder L."/>
            <person name="Mock T."/>
            <person name="Mueller-Roeber B."/>
            <person name="Pagarete A."/>
            <person name="Parker M."/>
            <person name="Probert I."/>
            <person name="Quesneville H."/>
            <person name="Raines C."/>
            <person name="Rensing S.A."/>
            <person name="Riano-Pachon D.M."/>
            <person name="Richier S."/>
            <person name="Rokitta S."/>
            <person name="Shiraiwa Y."/>
            <person name="Soanes D.M."/>
            <person name="van der Giezen M."/>
            <person name="Wahlund T.M."/>
            <person name="Williams B."/>
            <person name="Wilson W."/>
            <person name="Wolfe G."/>
            <person name="Wurch L.L."/>
        </authorList>
    </citation>
    <scope>NUCLEOTIDE SEQUENCE</scope>
</reference>
<name>A0A0D3J3X4_EMIH1</name>
<dbReference type="Pfam" id="PF07992">
    <property type="entry name" value="Pyr_redox_2"/>
    <property type="match status" value="1"/>
</dbReference>
<accession>A0A0D3J3X4</accession>
<dbReference type="STRING" id="2903.R1EBD0"/>
<evidence type="ECO:0000256" key="2">
    <source>
        <dbReference type="ARBA" id="ARBA00022630"/>
    </source>
</evidence>
<dbReference type="OMA" id="GTPMKFG"/>
<dbReference type="Proteomes" id="UP000013827">
    <property type="component" value="Unassembled WGS sequence"/>
</dbReference>
<feature type="domain" description="FAD/NAD(P)-binding" evidence="5">
    <location>
        <begin position="46"/>
        <end position="228"/>
    </location>
</feature>
<organism evidence="6 7">
    <name type="scientific">Emiliania huxleyi (strain CCMP1516)</name>
    <dbReference type="NCBI Taxonomy" id="280463"/>
    <lineage>
        <taxon>Eukaryota</taxon>
        <taxon>Haptista</taxon>
        <taxon>Haptophyta</taxon>
        <taxon>Prymnesiophyceae</taxon>
        <taxon>Isochrysidales</taxon>
        <taxon>Noelaerhabdaceae</taxon>
        <taxon>Emiliania</taxon>
    </lineage>
</organism>
<dbReference type="GO" id="GO:0003955">
    <property type="term" value="F:NAD(P)H dehydrogenase (quinone) activity"/>
    <property type="evidence" value="ECO:0007669"/>
    <property type="project" value="TreeGrafter"/>
</dbReference>
<dbReference type="GO" id="GO:0019646">
    <property type="term" value="P:aerobic electron transport chain"/>
    <property type="evidence" value="ECO:0007669"/>
    <property type="project" value="TreeGrafter"/>
</dbReference>
<keyword evidence="3" id="KW-0274">FAD</keyword>
<dbReference type="InterPro" id="IPR051169">
    <property type="entry name" value="NADH-Q_oxidoreductase"/>
</dbReference>
<proteinExistence type="predicted"/>
<dbReference type="eggNOG" id="KOG2495">
    <property type="taxonomic scope" value="Eukaryota"/>
</dbReference>
<reference evidence="6" key="2">
    <citation type="submission" date="2024-10" db="UniProtKB">
        <authorList>
            <consortium name="EnsemblProtists"/>
        </authorList>
    </citation>
    <scope>IDENTIFICATION</scope>
</reference>
<dbReference type="PaxDb" id="2903-EOD18209"/>